<evidence type="ECO:0000313" key="3">
    <source>
        <dbReference type="Proteomes" id="UP001515100"/>
    </source>
</evidence>
<organism evidence="2 3">
    <name type="scientific">Aeromicrobium fastidiosum</name>
    <dbReference type="NCBI Taxonomy" id="52699"/>
    <lineage>
        <taxon>Bacteria</taxon>
        <taxon>Bacillati</taxon>
        <taxon>Actinomycetota</taxon>
        <taxon>Actinomycetes</taxon>
        <taxon>Propionibacteriales</taxon>
        <taxon>Nocardioidaceae</taxon>
        <taxon>Aeromicrobium</taxon>
    </lineage>
</organism>
<proteinExistence type="predicted"/>
<protein>
    <submittedName>
        <fullName evidence="2">Uncharacterized protein</fullName>
    </submittedName>
</protein>
<dbReference type="EMBL" id="SDPP02000003">
    <property type="protein sequence ID" value="KAA1376371.1"/>
    <property type="molecule type" value="Genomic_DNA"/>
</dbReference>
<evidence type="ECO:0000313" key="2">
    <source>
        <dbReference type="EMBL" id="KAA1376371.1"/>
    </source>
</evidence>
<dbReference type="Proteomes" id="UP001515100">
    <property type="component" value="Unassembled WGS sequence"/>
</dbReference>
<keyword evidence="1" id="KW-0732">Signal</keyword>
<feature type="signal peptide" evidence="1">
    <location>
        <begin position="1"/>
        <end position="27"/>
    </location>
</feature>
<gene>
    <name evidence="2" type="ORF">ESP62_013130</name>
</gene>
<sequence>MARPNTLSTRMAVVLCLAALLVSGVLAAVVAIQKATSHSVEAKEQKQNVADAKRVFSYPTGAVETWKRARVCPKLQAYCDDPSVHAAAKFSLTMTPQEVCDSAVAWATQAKMQTMSVVPEESTQPFTPETAQQLCESRGSESLVFARTVPGRPRIPFTAEVYVVGEPKPGKAPEDSAGLFDMYLGTTER</sequence>
<feature type="chain" id="PRO_5024837583" evidence="1">
    <location>
        <begin position="28"/>
        <end position="189"/>
    </location>
</feature>
<dbReference type="RefSeq" id="WP_129184339.1">
    <property type="nucleotide sequence ID" value="NZ_JAGIOG010000001.1"/>
</dbReference>
<comment type="caution">
    <text evidence="2">The sequence shown here is derived from an EMBL/GenBank/DDBJ whole genome shotgun (WGS) entry which is preliminary data.</text>
</comment>
<dbReference type="AlphaFoldDB" id="A0A641AKK7"/>
<evidence type="ECO:0000256" key="1">
    <source>
        <dbReference type="SAM" id="SignalP"/>
    </source>
</evidence>
<reference evidence="2" key="1">
    <citation type="submission" date="2019-09" db="EMBL/GenBank/DDBJ databases">
        <authorList>
            <person name="Li J."/>
        </authorList>
    </citation>
    <scope>NUCLEOTIDE SEQUENCE [LARGE SCALE GENOMIC DNA]</scope>
    <source>
        <strain evidence="2">NRBC 14897</strain>
    </source>
</reference>
<keyword evidence="3" id="KW-1185">Reference proteome</keyword>
<name>A0A641AKK7_9ACTN</name>
<accession>A0A641AKK7</accession>